<dbReference type="CDD" id="cd05400">
    <property type="entry name" value="NT_2-5OAS_ClassI-CCAase"/>
    <property type="match status" value="1"/>
</dbReference>
<comment type="caution">
    <text evidence="14">The sequence shown here is derived from an EMBL/GenBank/DDBJ whole genome shotgun (WGS) entry which is preliminary data.</text>
</comment>
<dbReference type="GO" id="GO:0004810">
    <property type="term" value="F:CCA tRNA nucleotidyltransferase activity"/>
    <property type="evidence" value="ECO:0007669"/>
    <property type="project" value="UniProtKB-UniRule"/>
</dbReference>
<dbReference type="PANTHER" id="PTHR39643:SF1">
    <property type="entry name" value="CCA-ADDING ENZYME"/>
    <property type="match status" value="1"/>
</dbReference>
<sequence length="471" mass="53823">MSLSIEEVCTEVLNRVNPSEAEQKKVQKLAQKLTENLGKIAKERGIDAKIGIEGSVAKNTWLRDCPEIDIFLQVPTTSPREDFGTVLLDVAKKAMEGYKQIERFAEHPYLESEIDGVYVNIVPCYMVKSGEWISATDRTPFHTNYIKPQIDEQKGKEVRLLKRFMKGVGVYGAEIKIGGFSGYLCEILVLNYGSFVEVLRSVGNWEERPIIDIEGNYERKDDAKKKFEEPLCVVDPVDKERNVAAAVRKERLDEFIAASRAFIKNPDLKFFYPSETEALFATELVKRIKIRGSTFVFVCFEAAASVPDILWGQLYKSQKALVKLIEQNEFTILNHNVWTDENKAHVFVFEVENRFLPNMKCHVGPPLQKRLECEKFLLKHIGSDSTFSGPRLENGCWVVDVKRKETDVVNLIKEKMANNKNRIGLAEIVTKAFTDSVQVLVNTEVLKFYSTYSEFAKFLTDYIDGKPRWLS</sequence>
<keyword evidence="3 10" id="KW-0548">Nucleotidyltransferase</keyword>
<dbReference type="GO" id="GO:0000287">
    <property type="term" value="F:magnesium ion binding"/>
    <property type="evidence" value="ECO:0007669"/>
    <property type="project" value="UniProtKB-UniRule"/>
</dbReference>
<feature type="binding site" evidence="10">
    <location>
        <position position="55"/>
    </location>
    <ligand>
        <name>CTP</name>
        <dbReference type="ChEBI" id="CHEBI:37563"/>
    </ligand>
</feature>
<feature type="binding site" evidence="10">
    <location>
        <position position="162"/>
    </location>
    <ligand>
        <name>ATP</name>
        <dbReference type="ChEBI" id="CHEBI:30616"/>
    </ligand>
</feature>
<dbReference type="SUPFAM" id="SSF81301">
    <property type="entry name" value="Nucleotidyltransferase"/>
    <property type="match status" value="1"/>
</dbReference>
<comment type="caution">
    <text evidence="10">Lacks conserved residue(s) required for the propagation of feature annotation.</text>
</comment>
<comment type="cofactor">
    <cofactor evidence="10">
        <name>Mg(2+)</name>
        <dbReference type="ChEBI" id="CHEBI:18420"/>
    </cofactor>
</comment>
<evidence type="ECO:0000256" key="9">
    <source>
        <dbReference type="ARBA" id="ARBA00022884"/>
    </source>
</evidence>
<evidence type="ECO:0000259" key="11">
    <source>
        <dbReference type="Pfam" id="PF01909"/>
    </source>
</evidence>
<dbReference type="Pfam" id="PF09249">
    <property type="entry name" value="tRNA_NucTransf2"/>
    <property type="match status" value="1"/>
</dbReference>
<protein>
    <recommendedName>
        <fullName evidence="10">CCA-adding enzyme</fullName>
        <ecNumber evidence="10">2.7.7.72</ecNumber>
    </recommendedName>
    <alternativeName>
        <fullName evidence="10">CCA tRNA nucleotidyltransferase</fullName>
    </alternativeName>
    <alternativeName>
        <fullName evidence="10">tRNA CCA-pyrophosphorylase</fullName>
    </alternativeName>
    <alternativeName>
        <fullName evidence="10">tRNA adenylyl-/cytidylyl- transferase</fullName>
    </alternativeName>
    <alternativeName>
        <fullName evidence="10">tRNA nucleotidyltransferase</fullName>
    </alternativeName>
    <alternativeName>
        <fullName evidence="10">tRNA-NT</fullName>
    </alternativeName>
</protein>
<dbReference type="NCBIfam" id="TIGR03671">
    <property type="entry name" value="cca_archaeal"/>
    <property type="match status" value="1"/>
</dbReference>
<evidence type="ECO:0000256" key="5">
    <source>
        <dbReference type="ARBA" id="ARBA00022741"/>
    </source>
</evidence>
<dbReference type="Pfam" id="PF21133">
    <property type="entry name" value="CAA_C"/>
    <property type="match status" value="1"/>
</dbReference>
<organism evidence="14 15">
    <name type="scientific">miscellaneous Crenarchaeota group-1 archaeon SG8-32-1</name>
    <dbReference type="NCBI Taxonomy" id="1685124"/>
    <lineage>
        <taxon>Archaea</taxon>
        <taxon>Candidatus Bathyarchaeota</taxon>
        <taxon>MCG-1</taxon>
    </lineage>
</organism>
<keyword evidence="1 10" id="KW-0808">Transferase</keyword>
<keyword evidence="6 10" id="KW-0692">RNA repair</keyword>
<comment type="miscellaneous">
    <text evidence="10">A single active site specifically recognizes both ATP and CTP and is responsible for their addition.</text>
</comment>
<gene>
    <name evidence="10" type="primary">cca</name>
    <name evidence="14" type="ORF">AC477_02770</name>
</gene>
<dbReference type="InterPro" id="IPR042090">
    <property type="entry name" value="CCA_tRNA_nucleotrans_2"/>
</dbReference>
<reference evidence="14 15" key="1">
    <citation type="submission" date="2015-06" db="EMBL/GenBank/DDBJ databases">
        <title>New insights into the roles of widespread benthic archaea in carbon and nitrogen cycling.</title>
        <authorList>
            <person name="Lazar C.S."/>
            <person name="Baker B.J."/>
            <person name="Seitz K.W."/>
            <person name="Hyde A.S."/>
            <person name="Dick G.J."/>
            <person name="Hinrichs K.-U."/>
            <person name="Teske A.P."/>
        </authorList>
    </citation>
    <scope>NUCLEOTIDE SEQUENCE [LARGE SCALE GENOMIC DNA]</scope>
    <source>
        <strain evidence="14">SG8-32-1</strain>
    </source>
</reference>
<keyword evidence="9 10" id="KW-0694">RNA-binding</keyword>
<dbReference type="GO" id="GO:0001680">
    <property type="term" value="P:tRNA 3'-terminal CCA addition"/>
    <property type="evidence" value="ECO:0007669"/>
    <property type="project" value="UniProtKB-UniRule"/>
</dbReference>
<evidence type="ECO:0000256" key="8">
    <source>
        <dbReference type="ARBA" id="ARBA00022842"/>
    </source>
</evidence>
<accession>A0A0M0BVF5</accession>
<comment type="catalytic activity">
    <reaction evidence="10">
        <text>a tRNA with a 3' CCA end + 2 CTP + ATP = a tRNA with a 3' CCACCA end + 3 diphosphate</text>
        <dbReference type="Rhea" id="RHEA:76235"/>
        <dbReference type="Rhea" id="RHEA-COMP:10468"/>
        <dbReference type="Rhea" id="RHEA-COMP:18655"/>
        <dbReference type="ChEBI" id="CHEBI:30616"/>
        <dbReference type="ChEBI" id="CHEBI:33019"/>
        <dbReference type="ChEBI" id="CHEBI:37563"/>
        <dbReference type="ChEBI" id="CHEBI:83071"/>
        <dbReference type="ChEBI" id="CHEBI:195187"/>
    </reaction>
</comment>
<feature type="binding site" evidence="10">
    <location>
        <position position="162"/>
    </location>
    <ligand>
        <name>CTP</name>
        <dbReference type="ChEBI" id="CHEBI:37563"/>
    </ligand>
</feature>
<feature type="binding site" evidence="10">
    <location>
        <position position="171"/>
    </location>
    <ligand>
        <name>ATP</name>
        <dbReference type="ChEBI" id="CHEBI:30616"/>
    </ligand>
</feature>
<dbReference type="AlphaFoldDB" id="A0A0M0BVF5"/>
<dbReference type="InterPro" id="IPR043519">
    <property type="entry name" value="NT_sf"/>
</dbReference>
<evidence type="ECO:0000256" key="7">
    <source>
        <dbReference type="ARBA" id="ARBA00022840"/>
    </source>
</evidence>
<dbReference type="EMBL" id="LFWU01000061">
    <property type="protein sequence ID" value="KON32587.1"/>
    <property type="molecule type" value="Genomic_DNA"/>
</dbReference>
<dbReference type="Gene3D" id="1.10.1410.30">
    <property type="entry name" value="CCA tRNA nucleotidyltransferase, domain 2"/>
    <property type="match status" value="1"/>
</dbReference>
<evidence type="ECO:0000256" key="4">
    <source>
        <dbReference type="ARBA" id="ARBA00022723"/>
    </source>
</evidence>
<feature type="binding site" evidence="10">
    <location>
        <position position="58"/>
    </location>
    <ligand>
        <name>CTP</name>
        <dbReference type="ChEBI" id="CHEBI:37563"/>
    </ligand>
</feature>
<proteinExistence type="inferred from homology"/>
<comment type="catalytic activity">
    <reaction evidence="10">
        <text>a tRNA precursor + 2 CTP + ATP = a tRNA with a 3' CCA end + 3 diphosphate</text>
        <dbReference type="Rhea" id="RHEA:14433"/>
        <dbReference type="Rhea" id="RHEA-COMP:10465"/>
        <dbReference type="Rhea" id="RHEA-COMP:10468"/>
        <dbReference type="ChEBI" id="CHEBI:30616"/>
        <dbReference type="ChEBI" id="CHEBI:33019"/>
        <dbReference type="ChEBI" id="CHEBI:37563"/>
        <dbReference type="ChEBI" id="CHEBI:74896"/>
        <dbReference type="ChEBI" id="CHEBI:83071"/>
        <dbReference type="EC" id="2.7.7.72"/>
    </reaction>
</comment>
<dbReference type="InterPro" id="IPR006116">
    <property type="entry name" value="NT_2-5OAS_ClassI-CCAase"/>
</dbReference>
<feature type="domain" description="tRNA nucleotidyltransferase substrate binding" evidence="12">
    <location>
        <begin position="157"/>
        <end position="272"/>
    </location>
</feature>
<feature type="binding site" evidence="10">
    <location>
        <position position="69"/>
    </location>
    <ligand>
        <name>Mg(2+)</name>
        <dbReference type="ChEBI" id="CHEBI:18420"/>
    </ligand>
</feature>
<dbReference type="GO" id="GO:0005524">
    <property type="term" value="F:ATP binding"/>
    <property type="evidence" value="ECO:0007669"/>
    <property type="project" value="UniProtKB-UniRule"/>
</dbReference>
<evidence type="ECO:0000256" key="1">
    <source>
        <dbReference type="ARBA" id="ARBA00022679"/>
    </source>
</evidence>
<feature type="binding site" evidence="10">
    <location>
        <position position="58"/>
    </location>
    <ligand>
        <name>ATP</name>
        <dbReference type="ChEBI" id="CHEBI:30616"/>
    </ligand>
</feature>
<comment type="function">
    <text evidence="10">Catalyzes the addition and repair of the essential 3'-terminal CCA sequence in tRNAs without using a nucleic acid template. Adds these three nucleotides in the order of C, C, and A to the tRNA nucleotide-73, using CTP and ATP as substrates and producing inorganic pyrophosphate. tRNA 3'-terminal CCA addition is required both for tRNA processing and repair. Also involved in tRNA surveillance by mediating tandem CCA addition to generate a CCACCA at the 3' terminus of unstable tRNAs. While stable tRNAs receive only 3'-terminal CCA, unstable tRNAs are marked with CCACCA and rapidly degraded.</text>
</comment>
<dbReference type="InterPro" id="IPR015329">
    <property type="entry name" value="tRNA_NucTransf2"/>
</dbReference>
<dbReference type="PIRSF" id="PIRSF005335">
    <property type="entry name" value="CCA_arch"/>
    <property type="match status" value="1"/>
</dbReference>
<evidence type="ECO:0000259" key="12">
    <source>
        <dbReference type="Pfam" id="PF09249"/>
    </source>
</evidence>
<evidence type="ECO:0000259" key="13">
    <source>
        <dbReference type="Pfam" id="PF21133"/>
    </source>
</evidence>
<evidence type="ECO:0000313" key="14">
    <source>
        <dbReference type="EMBL" id="KON32587.1"/>
    </source>
</evidence>
<dbReference type="HAMAP" id="MF_01264">
    <property type="entry name" value="CCA_arch"/>
    <property type="match status" value="1"/>
</dbReference>
<keyword evidence="5 10" id="KW-0547">Nucleotide-binding</keyword>
<dbReference type="SUPFAM" id="SSF81631">
    <property type="entry name" value="PAP/OAS1 substrate-binding domain"/>
    <property type="match status" value="1"/>
</dbReference>
<feature type="domain" description="CCA-adding enzyme C-terminal" evidence="13">
    <location>
        <begin position="291"/>
        <end position="424"/>
    </location>
</feature>
<dbReference type="PATRIC" id="fig|1685124.3.peg.509"/>
<dbReference type="SUPFAM" id="SSF55003">
    <property type="entry name" value="PAP/Archaeal CCA-adding enzyme, C-terminal domain"/>
    <property type="match status" value="1"/>
</dbReference>
<keyword evidence="4 10" id="KW-0479">Metal-binding</keyword>
<dbReference type="Gene3D" id="3.30.70.590">
    <property type="entry name" value="Poly(A) polymerase predicted RNA binding domain"/>
    <property type="match status" value="1"/>
</dbReference>
<dbReference type="EC" id="2.7.7.72" evidence="10"/>
<comment type="subunit">
    <text evidence="10">Homodimer.</text>
</comment>
<dbReference type="GO" id="GO:0042245">
    <property type="term" value="P:RNA repair"/>
    <property type="evidence" value="ECO:0007669"/>
    <property type="project" value="UniProtKB-KW"/>
</dbReference>
<evidence type="ECO:0000256" key="6">
    <source>
        <dbReference type="ARBA" id="ARBA00022800"/>
    </source>
</evidence>
<feature type="binding site" evidence="10">
    <location>
        <position position="142"/>
    </location>
    <ligand>
        <name>ATP</name>
        <dbReference type="ChEBI" id="CHEBI:30616"/>
    </ligand>
</feature>
<dbReference type="InterPro" id="IPR011068">
    <property type="entry name" value="NuclTrfase_I-like_C"/>
</dbReference>
<dbReference type="PANTHER" id="PTHR39643">
    <property type="entry name" value="CCA-ADDING ENZYME"/>
    <property type="match status" value="1"/>
</dbReference>
<evidence type="ECO:0000313" key="15">
    <source>
        <dbReference type="Proteomes" id="UP000037237"/>
    </source>
</evidence>
<feature type="binding site" evidence="10">
    <location>
        <position position="171"/>
    </location>
    <ligand>
        <name>CTP</name>
        <dbReference type="ChEBI" id="CHEBI:37563"/>
    </ligand>
</feature>
<feature type="binding site" evidence="10">
    <location>
        <position position="142"/>
    </location>
    <ligand>
        <name>CTP</name>
        <dbReference type="ChEBI" id="CHEBI:37563"/>
    </ligand>
</feature>
<comment type="similarity">
    <text evidence="10">Belongs to the tRNA nucleotidyltransferase/poly(A) polymerase family. Archaeal CCA-adding enzyme subfamily.</text>
</comment>
<evidence type="ECO:0000256" key="10">
    <source>
        <dbReference type="HAMAP-Rule" id="MF_01264"/>
    </source>
</evidence>
<name>A0A0M0BVF5_9ARCH</name>
<dbReference type="InterPro" id="IPR048833">
    <property type="entry name" value="CAA_C"/>
</dbReference>
<feature type="binding site" evidence="10">
    <location>
        <position position="67"/>
    </location>
    <ligand>
        <name>Mg(2+)</name>
        <dbReference type="ChEBI" id="CHEBI:18420"/>
    </ligand>
</feature>
<dbReference type="GO" id="GO:0160016">
    <property type="term" value="F:CCACCA tRNA nucleotidyltransferase activity"/>
    <property type="evidence" value="ECO:0007669"/>
    <property type="project" value="RHEA"/>
</dbReference>
<dbReference type="Proteomes" id="UP000037237">
    <property type="component" value="Unassembled WGS sequence"/>
</dbReference>
<keyword evidence="2 10" id="KW-0819">tRNA processing</keyword>
<dbReference type="Gene3D" id="3.30.460.10">
    <property type="entry name" value="Beta Polymerase, domain 2"/>
    <property type="match status" value="1"/>
</dbReference>
<evidence type="ECO:0000256" key="3">
    <source>
        <dbReference type="ARBA" id="ARBA00022695"/>
    </source>
</evidence>
<keyword evidence="7 10" id="KW-0067">ATP-binding</keyword>
<dbReference type="Gene3D" id="3.30.70.1550">
    <property type="entry name" value="Archaeal tRNA CCA-adding enzyme catalytic domain"/>
    <property type="match status" value="1"/>
</dbReference>
<keyword evidence="8 10" id="KW-0460">Magnesium</keyword>
<evidence type="ECO:0000256" key="2">
    <source>
        <dbReference type="ARBA" id="ARBA00022694"/>
    </source>
</evidence>
<dbReference type="GO" id="GO:0000049">
    <property type="term" value="F:tRNA binding"/>
    <property type="evidence" value="ECO:0007669"/>
    <property type="project" value="UniProtKB-UniRule"/>
</dbReference>
<feature type="domain" description="Polymerase nucleotidyl transferase" evidence="11">
    <location>
        <begin position="38"/>
        <end position="140"/>
    </location>
</feature>
<dbReference type="InterPro" id="IPR008229">
    <property type="entry name" value="CCA-adding_arc"/>
</dbReference>
<feature type="binding site" evidence="10">
    <location>
        <position position="55"/>
    </location>
    <ligand>
        <name>ATP</name>
        <dbReference type="ChEBI" id="CHEBI:30616"/>
    </ligand>
</feature>
<dbReference type="InterPro" id="IPR002934">
    <property type="entry name" value="Polymerase_NTP_transf_dom"/>
</dbReference>
<dbReference type="Pfam" id="PF01909">
    <property type="entry name" value="NTP_transf_2"/>
    <property type="match status" value="1"/>
</dbReference>